<evidence type="ECO:0000313" key="1">
    <source>
        <dbReference type="EMBL" id="KAF2799704.1"/>
    </source>
</evidence>
<evidence type="ECO:0000313" key="2">
    <source>
        <dbReference type="Proteomes" id="UP000799757"/>
    </source>
</evidence>
<sequence>MAMQTLRTDFLDTLRRLRKDIKRIIKSKLGGCCLYQNTPTVDPHTSGSCEKGKGPDQSLYTWPRLAQRDDGARTVLCARHGSQLWLCATGEKTRPANKMLPQQPGVAEEDIKKLDVSLEVEMQMAALHTIPDANGQTSRANIPKSKMDIKIAP</sequence>
<proteinExistence type="predicted"/>
<accession>A0A6A6XVB8</accession>
<gene>
    <name evidence="1" type="ORF">K505DRAFT_332388</name>
</gene>
<name>A0A6A6XVB8_9PLEO</name>
<organism evidence="1 2">
    <name type="scientific">Melanomma pulvis-pyrius CBS 109.77</name>
    <dbReference type="NCBI Taxonomy" id="1314802"/>
    <lineage>
        <taxon>Eukaryota</taxon>
        <taxon>Fungi</taxon>
        <taxon>Dikarya</taxon>
        <taxon>Ascomycota</taxon>
        <taxon>Pezizomycotina</taxon>
        <taxon>Dothideomycetes</taxon>
        <taxon>Pleosporomycetidae</taxon>
        <taxon>Pleosporales</taxon>
        <taxon>Melanommataceae</taxon>
        <taxon>Melanomma</taxon>
    </lineage>
</organism>
<dbReference type="AlphaFoldDB" id="A0A6A6XVB8"/>
<dbReference type="Proteomes" id="UP000799757">
    <property type="component" value="Unassembled WGS sequence"/>
</dbReference>
<keyword evidence="2" id="KW-1185">Reference proteome</keyword>
<reference evidence="1" key="1">
    <citation type="journal article" date="2020" name="Stud. Mycol.">
        <title>101 Dothideomycetes genomes: a test case for predicting lifestyles and emergence of pathogens.</title>
        <authorList>
            <person name="Haridas S."/>
            <person name="Albert R."/>
            <person name="Binder M."/>
            <person name="Bloem J."/>
            <person name="Labutti K."/>
            <person name="Salamov A."/>
            <person name="Andreopoulos B."/>
            <person name="Baker S."/>
            <person name="Barry K."/>
            <person name="Bills G."/>
            <person name="Bluhm B."/>
            <person name="Cannon C."/>
            <person name="Castanera R."/>
            <person name="Culley D."/>
            <person name="Daum C."/>
            <person name="Ezra D."/>
            <person name="Gonzalez J."/>
            <person name="Henrissat B."/>
            <person name="Kuo A."/>
            <person name="Liang C."/>
            <person name="Lipzen A."/>
            <person name="Lutzoni F."/>
            <person name="Magnuson J."/>
            <person name="Mondo S."/>
            <person name="Nolan M."/>
            <person name="Ohm R."/>
            <person name="Pangilinan J."/>
            <person name="Park H.-J."/>
            <person name="Ramirez L."/>
            <person name="Alfaro M."/>
            <person name="Sun H."/>
            <person name="Tritt A."/>
            <person name="Yoshinaga Y."/>
            <person name="Zwiers L.-H."/>
            <person name="Turgeon B."/>
            <person name="Goodwin S."/>
            <person name="Spatafora J."/>
            <person name="Crous P."/>
            <person name="Grigoriev I."/>
        </authorList>
    </citation>
    <scope>NUCLEOTIDE SEQUENCE</scope>
    <source>
        <strain evidence="1">CBS 109.77</strain>
    </source>
</reference>
<protein>
    <submittedName>
        <fullName evidence="1">Uncharacterized protein</fullName>
    </submittedName>
</protein>
<dbReference type="EMBL" id="MU001760">
    <property type="protein sequence ID" value="KAF2799704.1"/>
    <property type="molecule type" value="Genomic_DNA"/>
</dbReference>